<evidence type="ECO:0000313" key="2">
    <source>
        <dbReference type="EMBL" id="KAF9486760.1"/>
    </source>
</evidence>
<comment type="caution">
    <text evidence="1">The sequence shown here is derived from an EMBL/GenBank/DDBJ whole genome shotgun (WGS) entry which is preliminary data.</text>
</comment>
<dbReference type="EMBL" id="MU154946">
    <property type="protein sequence ID" value="KAF9486760.1"/>
    <property type="molecule type" value="Genomic_DNA"/>
</dbReference>
<accession>A0A9P6CZR2</accession>
<sequence length="198" mass="22835">MIRSRVGLAPLIYDVFKRPDGKLPSVEGIMQAQPGTASGSGMVRIRSTIVSKVDRTRFRISSVPILLHAFEHPYPFTQDIVAALRHHNEPCAQDCDNCAPPDVDLDWAYTHYAEFLNLVLKEGRREPGPEADLIWHAHQLTPRNYREYVVDQLNVFLDHLIPGKDLNAHRRRYVVQRFPEVVTVWRQAPQLFNQFTQQ</sequence>
<dbReference type="EMBL" id="MU154972">
    <property type="protein sequence ID" value="KAF9486726.1"/>
    <property type="molecule type" value="Genomic_DNA"/>
</dbReference>
<keyword evidence="3" id="KW-1185">Reference proteome</keyword>
<evidence type="ECO:0000313" key="1">
    <source>
        <dbReference type="EMBL" id="KAF9486726.1"/>
    </source>
</evidence>
<gene>
    <name evidence="2" type="ORF">BDN71DRAFT_884091</name>
    <name evidence="1" type="ORF">BDN71DRAFT_906233</name>
</gene>
<dbReference type="AlphaFoldDB" id="A0A9P6CZR2"/>
<organism evidence="1 3">
    <name type="scientific">Pleurotus eryngii</name>
    <name type="common">Boletus of the steppes</name>
    <dbReference type="NCBI Taxonomy" id="5323"/>
    <lineage>
        <taxon>Eukaryota</taxon>
        <taxon>Fungi</taxon>
        <taxon>Dikarya</taxon>
        <taxon>Basidiomycota</taxon>
        <taxon>Agaricomycotina</taxon>
        <taxon>Agaricomycetes</taxon>
        <taxon>Agaricomycetidae</taxon>
        <taxon>Agaricales</taxon>
        <taxon>Pleurotineae</taxon>
        <taxon>Pleurotaceae</taxon>
        <taxon>Pleurotus</taxon>
    </lineage>
</organism>
<name>A0A9P6CZR2_PLEER</name>
<reference evidence="1" key="1">
    <citation type="submission" date="2020-11" db="EMBL/GenBank/DDBJ databases">
        <authorList>
            <consortium name="DOE Joint Genome Institute"/>
            <person name="Ahrendt S."/>
            <person name="Riley R."/>
            <person name="Andreopoulos W."/>
            <person name="Labutti K."/>
            <person name="Pangilinan J."/>
            <person name="Ruiz-Duenas F.J."/>
            <person name="Barrasa J.M."/>
            <person name="Sanchez-Garcia M."/>
            <person name="Camarero S."/>
            <person name="Miyauchi S."/>
            <person name="Serrano A."/>
            <person name="Linde D."/>
            <person name="Babiker R."/>
            <person name="Drula E."/>
            <person name="Ayuso-Fernandez I."/>
            <person name="Pacheco R."/>
            <person name="Padilla G."/>
            <person name="Ferreira P."/>
            <person name="Barriuso J."/>
            <person name="Kellner H."/>
            <person name="Castanera R."/>
            <person name="Alfaro M."/>
            <person name="Ramirez L."/>
            <person name="Pisabarro A.G."/>
            <person name="Kuo A."/>
            <person name="Tritt A."/>
            <person name="Lipzen A."/>
            <person name="He G."/>
            <person name="Yan M."/>
            <person name="Ng V."/>
            <person name="Cullen D."/>
            <person name="Martin F."/>
            <person name="Rosso M.-N."/>
            <person name="Henrissat B."/>
            <person name="Hibbett D."/>
            <person name="Martinez A.T."/>
            <person name="Grigoriev I.V."/>
        </authorList>
    </citation>
    <scope>NUCLEOTIDE SEQUENCE</scope>
    <source>
        <strain evidence="1">ATCC 90797</strain>
    </source>
</reference>
<dbReference type="OrthoDB" id="2684236at2759"/>
<protein>
    <submittedName>
        <fullName evidence="1">Uncharacterized protein</fullName>
    </submittedName>
</protein>
<dbReference type="Proteomes" id="UP000807025">
    <property type="component" value="Unassembled WGS sequence"/>
</dbReference>
<evidence type="ECO:0000313" key="3">
    <source>
        <dbReference type="Proteomes" id="UP000807025"/>
    </source>
</evidence>
<proteinExistence type="predicted"/>